<evidence type="ECO:0000313" key="1">
    <source>
        <dbReference type="EMBL" id="MDZ5461088.1"/>
    </source>
</evidence>
<organism evidence="1 2">
    <name type="scientific">Azohydromonas lata</name>
    <dbReference type="NCBI Taxonomy" id="45677"/>
    <lineage>
        <taxon>Bacteria</taxon>
        <taxon>Pseudomonadati</taxon>
        <taxon>Pseudomonadota</taxon>
        <taxon>Betaproteobacteria</taxon>
        <taxon>Burkholderiales</taxon>
        <taxon>Sphaerotilaceae</taxon>
        <taxon>Azohydromonas</taxon>
    </lineage>
</organism>
<evidence type="ECO:0000313" key="2">
    <source>
        <dbReference type="Proteomes" id="UP001293718"/>
    </source>
</evidence>
<dbReference type="SUPFAM" id="SSF143744">
    <property type="entry name" value="GlcG-like"/>
    <property type="match status" value="1"/>
</dbReference>
<dbReference type="Gene3D" id="3.30.450.150">
    <property type="entry name" value="Haem-degrading domain"/>
    <property type="match status" value="1"/>
</dbReference>
<dbReference type="EMBL" id="JAXOJX010000096">
    <property type="protein sequence ID" value="MDZ5461088.1"/>
    <property type="molecule type" value="Genomic_DNA"/>
</dbReference>
<name>A0ABU5IQD0_9BURK</name>
<dbReference type="InterPro" id="IPR052517">
    <property type="entry name" value="GlcG_carb_metab_protein"/>
</dbReference>
<dbReference type="InterPro" id="IPR005624">
    <property type="entry name" value="PduO/GlcC-like"/>
</dbReference>
<keyword evidence="2" id="KW-1185">Reference proteome</keyword>
<reference evidence="1 2" key="1">
    <citation type="submission" date="2023-11" db="EMBL/GenBank/DDBJ databases">
        <title>Draft genome of Azohydromonas lata strain H1 (DSM1123), a polyhydroxyalkanoate producer.</title>
        <authorList>
            <person name="Traversa D."/>
            <person name="D'Addabbo P."/>
            <person name="Pazzani C."/>
            <person name="Manzari C."/>
            <person name="Chiara M."/>
            <person name="Scrascia M."/>
        </authorList>
    </citation>
    <scope>NUCLEOTIDE SEQUENCE [LARGE SCALE GENOMIC DNA]</scope>
    <source>
        <strain evidence="1 2">H1</strain>
    </source>
</reference>
<accession>A0ABU5IQD0</accession>
<dbReference type="InterPro" id="IPR038084">
    <property type="entry name" value="PduO/GlcC-like_sf"/>
</dbReference>
<dbReference type="RefSeq" id="WP_322468351.1">
    <property type="nucleotide sequence ID" value="NZ_JAXOJX010000096.1"/>
</dbReference>
<sequence length="164" mass="16522">MTGLGLIAAVAAGISAPAAALERLPVLSLEVAEKAASACRQLAVQKAWRMNIAVVDAGAHPILFQRMDAAFLGSGDIALRKAQASANTPFPTRAFEELSFGKDHKGGGAMPGLALAPGVLSIPGGLPIKVGEVLVGAIGVSGSMPDNDEACAQAGLDAIKDLLK</sequence>
<gene>
    <name evidence="1" type="ORF">SM757_31390</name>
</gene>
<dbReference type="PANTHER" id="PTHR34309">
    <property type="entry name" value="SLR1406 PROTEIN"/>
    <property type="match status" value="1"/>
</dbReference>
<dbReference type="Pfam" id="PF03928">
    <property type="entry name" value="HbpS-like"/>
    <property type="match status" value="1"/>
</dbReference>
<proteinExistence type="predicted"/>
<protein>
    <submittedName>
        <fullName evidence="1">Heme-binding protein</fullName>
    </submittedName>
</protein>
<dbReference type="PANTHER" id="PTHR34309:SF1">
    <property type="entry name" value="PROTEIN GLCG"/>
    <property type="match status" value="1"/>
</dbReference>
<dbReference type="Proteomes" id="UP001293718">
    <property type="component" value="Unassembled WGS sequence"/>
</dbReference>
<comment type="caution">
    <text evidence="1">The sequence shown here is derived from an EMBL/GenBank/DDBJ whole genome shotgun (WGS) entry which is preliminary data.</text>
</comment>